<dbReference type="EMBL" id="UINC01047759">
    <property type="protein sequence ID" value="SVB57419.1"/>
    <property type="molecule type" value="Genomic_DNA"/>
</dbReference>
<dbReference type="Pfam" id="PF06965">
    <property type="entry name" value="Na_H_antiport_1"/>
    <property type="match status" value="1"/>
</dbReference>
<comment type="subcellular location">
    <subcellularLocation>
        <location evidence="1">Cell inner membrane</location>
        <topology evidence="1">Multi-pass membrane protein</topology>
    </subcellularLocation>
</comment>
<feature type="transmembrane region" description="Helical" evidence="6">
    <location>
        <begin position="7"/>
        <end position="26"/>
    </location>
</feature>
<evidence type="ECO:0000256" key="2">
    <source>
        <dbReference type="ARBA" id="ARBA00022475"/>
    </source>
</evidence>
<dbReference type="GO" id="GO:0006885">
    <property type="term" value="P:regulation of pH"/>
    <property type="evidence" value="ECO:0007669"/>
    <property type="project" value="InterPro"/>
</dbReference>
<dbReference type="InterPro" id="IPR023171">
    <property type="entry name" value="Na/H_antiporter_dom_sf"/>
</dbReference>
<keyword evidence="4 6" id="KW-1133">Transmembrane helix</keyword>
<dbReference type="AlphaFoldDB" id="A0A382F411"/>
<dbReference type="InterPro" id="IPR004670">
    <property type="entry name" value="NhaA"/>
</dbReference>
<proteinExistence type="predicted"/>
<dbReference type="GO" id="GO:0015385">
    <property type="term" value="F:sodium:proton antiporter activity"/>
    <property type="evidence" value="ECO:0007669"/>
    <property type="project" value="TreeGrafter"/>
</dbReference>
<dbReference type="PANTHER" id="PTHR30341:SF0">
    <property type="entry name" value="NA(+)_H(+) ANTIPORTER NHAA"/>
    <property type="match status" value="1"/>
</dbReference>
<protein>
    <recommendedName>
        <fullName evidence="8">Sodium:proton antiporter</fullName>
    </recommendedName>
</protein>
<evidence type="ECO:0000256" key="3">
    <source>
        <dbReference type="ARBA" id="ARBA00022692"/>
    </source>
</evidence>
<evidence type="ECO:0000256" key="4">
    <source>
        <dbReference type="ARBA" id="ARBA00022989"/>
    </source>
</evidence>
<reference evidence="7" key="1">
    <citation type="submission" date="2018-05" db="EMBL/GenBank/DDBJ databases">
        <authorList>
            <person name="Lanie J.A."/>
            <person name="Ng W.-L."/>
            <person name="Kazmierczak K.M."/>
            <person name="Andrzejewski T.M."/>
            <person name="Davidsen T.M."/>
            <person name="Wayne K.J."/>
            <person name="Tettelin H."/>
            <person name="Glass J.I."/>
            <person name="Rusch D."/>
            <person name="Podicherti R."/>
            <person name="Tsui H.-C.T."/>
            <person name="Winkler M.E."/>
        </authorList>
    </citation>
    <scope>NUCLEOTIDE SEQUENCE</scope>
</reference>
<evidence type="ECO:0008006" key="8">
    <source>
        <dbReference type="Google" id="ProtNLM"/>
    </source>
</evidence>
<feature type="transmembrane region" description="Helical" evidence="6">
    <location>
        <begin position="123"/>
        <end position="142"/>
    </location>
</feature>
<dbReference type="Gene3D" id="1.20.1530.10">
    <property type="entry name" value="Na+/H+ antiporter like domain"/>
    <property type="match status" value="1"/>
</dbReference>
<name>A0A382F411_9ZZZZ</name>
<keyword evidence="2" id="KW-1003">Cell membrane</keyword>
<evidence type="ECO:0000313" key="7">
    <source>
        <dbReference type="EMBL" id="SVB57419.1"/>
    </source>
</evidence>
<organism evidence="7">
    <name type="scientific">marine metagenome</name>
    <dbReference type="NCBI Taxonomy" id="408172"/>
    <lineage>
        <taxon>unclassified sequences</taxon>
        <taxon>metagenomes</taxon>
        <taxon>ecological metagenomes</taxon>
    </lineage>
</organism>
<gene>
    <name evidence="7" type="ORF">METZ01_LOCUS210273</name>
</gene>
<dbReference type="GO" id="GO:0005886">
    <property type="term" value="C:plasma membrane"/>
    <property type="evidence" value="ECO:0007669"/>
    <property type="project" value="UniProtKB-SubCell"/>
</dbReference>
<dbReference type="PANTHER" id="PTHR30341">
    <property type="entry name" value="SODIUM ION/PROTON ANTIPORTER NHAA-RELATED"/>
    <property type="match status" value="1"/>
</dbReference>
<evidence type="ECO:0000256" key="5">
    <source>
        <dbReference type="ARBA" id="ARBA00023136"/>
    </source>
</evidence>
<feature type="transmembrane region" description="Helical" evidence="6">
    <location>
        <begin position="85"/>
        <end position="111"/>
    </location>
</feature>
<feature type="non-terminal residue" evidence="7">
    <location>
        <position position="174"/>
    </location>
</feature>
<feature type="transmembrane region" description="Helical" evidence="6">
    <location>
        <begin position="149"/>
        <end position="171"/>
    </location>
</feature>
<feature type="transmembrane region" description="Helical" evidence="6">
    <location>
        <begin position="46"/>
        <end position="64"/>
    </location>
</feature>
<accession>A0A382F411</accession>
<evidence type="ECO:0000256" key="6">
    <source>
        <dbReference type="SAM" id="Phobius"/>
    </source>
</evidence>
<keyword evidence="5 6" id="KW-0472">Membrane</keyword>
<sequence length="174" mass="18573">MQRYSIFLILGVFAGMLAANIGPHWYEEIVDYHVFGDSAVLFGHTITAHFLINSIFMVFFFGVATKEITESILPGGALNPVNKAINPILGTIGGVLGPAGMYLLLAFVFYGGTADFGTVANGWAIPTATDIALAWLVARLVFGQRHPAVNFLLLLAVADDGIGLGIIAVFYPDP</sequence>
<keyword evidence="3 6" id="KW-0812">Transmembrane</keyword>
<evidence type="ECO:0000256" key="1">
    <source>
        <dbReference type="ARBA" id="ARBA00004429"/>
    </source>
</evidence>